<keyword evidence="2" id="KW-0489">Methyltransferase</keyword>
<keyword evidence="7" id="KW-1185">Reference proteome</keyword>
<dbReference type="GO" id="GO:0008757">
    <property type="term" value="F:S-adenosylmethionine-dependent methyltransferase activity"/>
    <property type="evidence" value="ECO:0007669"/>
    <property type="project" value="UniProtKB-ARBA"/>
</dbReference>
<proteinExistence type="inferred from homology"/>
<reference evidence="6" key="1">
    <citation type="submission" date="2022-11" db="UniProtKB">
        <authorList>
            <consortium name="EnsemblMetazoa"/>
        </authorList>
    </citation>
    <scope>IDENTIFICATION</scope>
</reference>
<dbReference type="PANTHER" id="PTHR22809:SF5">
    <property type="entry name" value="TRNA N(3)-METHYLCYTIDINE METHYLTRANSFERASE METTL6"/>
    <property type="match status" value="1"/>
</dbReference>
<dbReference type="SUPFAM" id="SSF53335">
    <property type="entry name" value="S-adenosyl-L-methionine-dependent methyltransferases"/>
    <property type="match status" value="1"/>
</dbReference>
<evidence type="ECO:0000256" key="4">
    <source>
        <dbReference type="SAM" id="MobiDB-lite"/>
    </source>
</evidence>
<evidence type="ECO:0000259" key="5">
    <source>
        <dbReference type="Pfam" id="PF08242"/>
    </source>
</evidence>
<dbReference type="InterPro" id="IPR029063">
    <property type="entry name" value="SAM-dependent_MTases_sf"/>
</dbReference>
<dbReference type="GeneID" id="110250737"/>
<dbReference type="AlphaFoldDB" id="A0A913Y146"/>
<dbReference type="KEGG" id="epa:110250737"/>
<keyword evidence="3" id="KW-0808">Transferase</keyword>
<dbReference type="Proteomes" id="UP000887567">
    <property type="component" value="Unplaced"/>
</dbReference>
<dbReference type="OMA" id="TEFHANQ"/>
<dbReference type="GO" id="GO:0008173">
    <property type="term" value="F:RNA methyltransferase activity"/>
    <property type="evidence" value="ECO:0007669"/>
    <property type="project" value="UniProtKB-ARBA"/>
</dbReference>
<dbReference type="GO" id="GO:0032259">
    <property type="term" value="P:methylation"/>
    <property type="evidence" value="ECO:0007669"/>
    <property type="project" value="UniProtKB-KW"/>
</dbReference>
<dbReference type="Pfam" id="PF08242">
    <property type="entry name" value="Methyltransf_12"/>
    <property type="match status" value="1"/>
</dbReference>
<evidence type="ECO:0000256" key="3">
    <source>
        <dbReference type="ARBA" id="ARBA00022679"/>
    </source>
</evidence>
<evidence type="ECO:0000313" key="6">
    <source>
        <dbReference type="EnsemblMetazoa" id="XP_020913017.2"/>
    </source>
</evidence>
<accession>A0A913Y146</accession>
<evidence type="ECO:0000256" key="1">
    <source>
        <dbReference type="ARBA" id="ARBA00009725"/>
    </source>
</evidence>
<feature type="domain" description="Methyltransferase type 12" evidence="5">
    <location>
        <begin position="89"/>
        <end position="179"/>
    </location>
</feature>
<dbReference type="CDD" id="cd02440">
    <property type="entry name" value="AdoMet_MTases"/>
    <property type="match status" value="1"/>
</dbReference>
<dbReference type="Gene3D" id="3.40.50.150">
    <property type="entry name" value="Vaccinia Virus protein VP39"/>
    <property type="match status" value="1"/>
</dbReference>
<dbReference type="OrthoDB" id="417697at2759"/>
<dbReference type="InterPro" id="IPR026113">
    <property type="entry name" value="METTL2/6/8-like"/>
</dbReference>
<organism evidence="6 7">
    <name type="scientific">Exaiptasia diaphana</name>
    <name type="common">Tropical sea anemone</name>
    <name type="synonym">Aiptasia pulchella</name>
    <dbReference type="NCBI Taxonomy" id="2652724"/>
    <lineage>
        <taxon>Eukaryota</taxon>
        <taxon>Metazoa</taxon>
        <taxon>Cnidaria</taxon>
        <taxon>Anthozoa</taxon>
        <taxon>Hexacorallia</taxon>
        <taxon>Actiniaria</taxon>
        <taxon>Aiptasiidae</taxon>
        <taxon>Exaiptasia</taxon>
    </lineage>
</organism>
<protein>
    <recommendedName>
        <fullName evidence="5">Methyltransferase type 12 domain-containing protein</fullName>
    </recommendedName>
</protein>
<dbReference type="RefSeq" id="XP_020913017.2">
    <property type="nucleotide sequence ID" value="XM_021057358.2"/>
</dbReference>
<dbReference type="PANTHER" id="PTHR22809">
    <property type="entry name" value="METHYLTRANSFERASE-RELATED"/>
    <property type="match status" value="1"/>
</dbReference>
<feature type="compositionally biased region" description="Polar residues" evidence="4">
    <location>
        <begin position="1"/>
        <end position="13"/>
    </location>
</feature>
<evidence type="ECO:0000256" key="2">
    <source>
        <dbReference type="ARBA" id="ARBA00022603"/>
    </source>
</evidence>
<dbReference type="InterPro" id="IPR013217">
    <property type="entry name" value="Methyltransf_12"/>
</dbReference>
<sequence length="179" mass="20686">MADSTNPHNSSKCPRTLTDDERSKLDKDTTMISDFKREKLEKEAIKNWDLFYKRNSANFFKDRHWTTREFQELLCDQNQPDQKTVKVILEAGCGVGNFFYPLLEEGYNLYINACDCSPRAVQFVKDHSLYNPSQVNAFCCNLTQDQLTDNIQESSVDIATLIFVLSAIRPDKMLKVLQN</sequence>
<evidence type="ECO:0000313" key="7">
    <source>
        <dbReference type="Proteomes" id="UP000887567"/>
    </source>
</evidence>
<feature type="region of interest" description="Disordered" evidence="4">
    <location>
        <begin position="1"/>
        <end position="25"/>
    </location>
</feature>
<comment type="similarity">
    <text evidence="1">Belongs to the methyltransferase superfamily. METL family.</text>
</comment>
<name>A0A913Y146_EXADI</name>
<dbReference type="EnsemblMetazoa" id="XM_021057358.2">
    <property type="protein sequence ID" value="XP_020913017.2"/>
    <property type="gene ID" value="LOC110250737"/>
</dbReference>